<dbReference type="RefSeq" id="WP_192773770.1">
    <property type="nucleotide sequence ID" value="NZ_BAAASY010000003.1"/>
</dbReference>
<dbReference type="InterPro" id="IPR018905">
    <property type="entry name" value="A-galactase_NEW3"/>
</dbReference>
<dbReference type="SUPFAM" id="SSF51011">
    <property type="entry name" value="Glycosyl hydrolase domain"/>
    <property type="match status" value="1"/>
</dbReference>
<dbReference type="InterPro" id="IPR013222">
    <property type="entry name" value="Glyco_hyd_98_carb-bd"/>
</dbReference>
<dbReference type="Gene3D" id="2.60.40.1180">
    <property type="entry name" value="Golgi alpha-mannosidase II"/>
    <property type="match status" value="2"/>
</dbReference>
<dbReference type="Pfam" id="PF08305">
    <property type="entry name" value="NPCBM"/>
    <property type="match status" value="1"/>
</dbReference>
<evidence type="ECO:0000259" key="3">
    <source>
        <dbReference type="SMART" id="SM00776"/>
    </source>
</evidence>
<dbReference type="InterPro" id="IPR017853">
    <property type="entry name" value="GH"/>
</dbReference>
<feature type="domain" description="Glycosyl hydrolase family 98 putative carbohydrate-binding module" evidence="3">
    <location>
        <begin position="1057"/>
        <end position="1202"/>
    </location>
</feature>
<evidence type="ECO:0000313" key="5">
    <source>
        <dbReference type="Proteomes" id="UP000661607"/>
    </source>
</evidence>
<keyword evidence="5" id="KW-1185">Reference proteome</keyword>
<dbReference type="CDD" id="cd06596">
    <property type="entry name" value="GH31_CPE1046"/>
    <property type="match status" value="1"/>
</dbReference>
<dbReference type="PANTHER" id="PTHR43863">
    <property type="entry name" value="HYDROLASE, PUTATIVE (AFU_ORTHOLOGUE AFUA_1G03140)-RELATED"/>
    <property type="match status" value="1"/>
</dbReference>
<evidence type="ECO:0000256" key="2">
    <source>
        <dbReference type="SAM" id="SignalP"/>
    </source>
</evidence>
<feature type="signal peptide" evidence="2">
    <location>
        <begin position="1"/>
        <end position="27"/>
    </location>
</feature>
<dbReference type="SUPFAM" id="SSF51445">
    <property type="entry name" value="(Trans)glycosidases"/>
    <property type="match status" value="1"/>
</dbReference>
<dbReference type="InterPro" id="IPR038637">
    <property type="entry name" value="NPCBM_sf"/>
</dbReference>
<dbReference type="InterPro" id="IPR033403">
    <property type="entry name" value="DUF5110"/>
</dbReference>
<proteinExistence type="inferred from homology"/>
<gene>
    <name evidence="4" type="ORF">H4W81_001119</name>
</gene>
<dbReference type="Pfam" id="PF01055">
    <property type="entry name" value="Glyco_hydro_31_2nd"/>
    <property type="match status" value="1"/>
</dbReference>
<evidence type="ECO:0000313" key="4">
    <source>
        <dbReference type="EMBL" id="MBE1558340.1"/>
    </source>
</evidence>
<comment type="similarity">
    <text evidence="1">Belongs to the glycosyl hydrolase 31 family.</text>
</comment>
<dbReference type="InterPro" id="IPR013780">
    <property type="entry name" value="Glyco_hydro_b"/>
</dbReference>
<dbReference type="EMBL" id="JADBEF010000001">
    <property type="protein sequence ID" value="MBE1558340.1"/>
    <property type="molecule type" value="Genomic_DNA"/>
</dbReference>
<dbReference type="Pfam" id="PF13802">
    <property type="entry name" value="Gal_mutarotas_2"/>
    <property type="match status" value="1"/>
</dbReference>
<dbReference type="Pfam" id="PF17137">
    <property type="entry name" value="DUF5110"/>
    <property type="match status" value="1"/>
</dbReference>
<dbReference type="InterPro" id="IPR048395">
    <property type="entry name" value="Glyco_hydro_31_C"/>
</dbReference>
<feature type="chain" id="PRO_5046660432" evidence="2">
    <location>
        <begin position="28"/>
        <end position="1204"/>
    </location>
</feature>
<dbReference type="SMART" id="SM00776">
    <property type="entry name" value="NPCBM"/>
    <property type="match status" value="1"/>
</dbReference>
<dbReference type="Gene3D" id="2.60.120.1060">
    <property type="entry name" value="NPCBM/NEW2 domain"/>
    <property type="match status" value="1"/>
</dbReference>
<protein>
    <submittedName>
        <fullName evidence="4">Alpha-glucosidase (Family GH31 glycosyl hydrolase)</fullName>
    </submittedName>
</protein>
<dbReference type="Gene3D" id="2.60.40.1760">
    <property type="entry name" value="glycosyl hydrolase (family 31)"/>
    <property type="match status" value="1"/>
</dbReference>
<dbReference type="InterPro" id="IPR025887">
    <property type="entry name" value="Glyco_hydro_31_N_dom"/>
</dbReference>
<dbReference type="InterPro" id="IPR051816">
    <property type="entry name" value="Glycosyl_Hydrolase_31"/>
</dbReference>
<dbReference type="InterPro" id="IPR000322">
    <property type="entry name" value="Glyco_hydro_31_TIM"/>
</dbReference>
<dbReference type="Pfam" id="PF21365">
    <property type="entry name" value="Glyco_hydro_31_3rd"/>
    <property type="match status" value="1"/>
</dbReference>
<dbReference type="InterPro" id="IPR008979">
    <property type="entry name" value="Galactose-bd-like_sf"/>
</dbReference>
<dbReference type="CDD" id="cd14752">
    <property type="entry name" value="GH31_N"/>
    <property type="match status" value="1"/>
</dbReference>
<dbReference type="InterPro" id="IPR011013">
    <property type="entry name" value="Gal_mutarotase_sf_dom"/>
</dbReference>
<dbReference type="Proteomes" id="UP000661607">
    <property type="component" value="Unassembled WGS sequence"/>
</dbReference>
<reference evidence="4 5" key="1">
    <citation type="submission" date="2020-10" db="EMBL/GenBank/DDBJ databases">
        <title>Sequencing the genomes of 1000 actinobacteria strains.</title>
        <authorList>
            <person name="Klenk H.-P."/>
        </authorList>
    </citation>
    <scope>NUCLEOTIDE SEQUENCE [LARGE SCALE GENOMIC DNA]</scope>
    <source>
        <strain evidence="4 5">DSM 43748</strain>
    </source>
</reference>
<sequence length="1204" mass="127428">MRRIACWLAGAAVAAFGVVATPVTAHADTLGSITAFTADNGVYTAQAGAAKVRLTFQRDDVFRLELAPDGAFTDPANTGAGAKIVVKTDYAPVSSTWKEFDDRYEVATGALTVKIGKRPALVSVFRADGSKVLAESAPLSWDAAGTRQTLEPVAKEQFFGGGMQNGRLNHTGQTVNVAANHDWDDEGYPNAVPYYVSTAGYGVLRDTFAPGSYAFKQPVVATHREQRFDAFYFVGRPYDLKTPLDRYTELTGRPMLPPIYGMEMGDADCYNHSSPTYTGGKNPEKWTTPSAAKVAQGYLDHDMPRGWMLVNDGYGCEYTDLPEAGEQLRRRGIEMGLWTQRALTNQEFEVKNAGVRVRKLDVAWVGQGYRFALTGCEDAAQGIETYSDARRYVWMVEGWAGSQRCAVQWTGDHYGTLDAIRWQIPAITGAGLSGMPFTAGDIDGIFGGSGESYVRDLQWKAFTPVLMSMSGWAAKDKQPWTRGEPYTSINRTYLKLRERLLPYLYTYAAEAHRTGAPVNRALVMEYPRDETAWQVKDQFLAGQDFLVAPVYQAGDVREGIYLPEGRWVDYWSGKVHNGPQTLAGYSAPLDRLPVFVRAGAIVPMYREGINNHAEQKASDPLTLDLYPAGDSTFSMYADDGRTRAFATGQSATQKFTVKAPESGSGPITVGIGALEGSYAGKPEARPYELVVHLGRAPANVKYGKDRLAKISAEEYASGATGWYADGAVVRARVPALATSETAELTLVGGAVLGGQHPGDSDVTVATKLPAMLTPGATIELPVTVANATGTDIRDVRLGVRVPAGWSAPADVEAGVIEDGTSVEKTVALTVPDDAKAGAVTLSVSATYRAHNQELTATTAAAAKVPFKSLAAAFGNIGITDDADPGKGNIDGGGGSFSYQRLAAAGVTPGARVSVQGVPFTWPATQAGQPDNVASAAQTIAMGGQGNTLAFLGTGTSTSATGPLTVHYEDGTSDTATLGFANWCCVDPGTHGSRPAFSHKGKNLPAGANQYPTVDYRIFYNQVRVNPGKKIVAVTLPDNAAVHVFAASVATTQLPAPPKGAAWASDVPWMSADNGWGPVEKDRSNGESGAADGRPITLGGTVHAKGLGVHAPSKVSYHTGGACSAFTATVGVDDEIADYGSVVFSVLADGKEVYRSPTLTGTSAPVAVSADLKGAAYVDLVVGNAGDGNGGDHGDWASARFSCNP</sequence>
<keyword evidence="2" id="KW-0732">Signal</keyword>
<dbReference type="SUPFAM" id="SSF74650">
    <property type="entry name" value="Galactose mutarotase-like"/>
    <property type="match status" value="1"/>
</dbReference>
<dbReference type="InterPro" id="IPR013783">
    <property type="entry name" value="Ig-like_fold"/>
</dbReference>
<dbReference type="Pfam" id="PF10633">
    <property type="entry name" value="NPCBM_assoc"/>
    <property type="match status" value="1"/>
</dbReference>
<dbReference type="PANTHER" id="PTHR43863:SF2">
    <property type="entry name" value="MALTASE-GLUCOAMYLASE"/>
    <property type="match status" value="1"/>
</dbReference>
<dbReference type="Gene3D" id="3.20.20.80">
    <property type="entry name" value="Glycosidases"/>
    <property type="match status" value="1"/>
</dbReference>
<evidence type="ECO:0000256" key="1">
    <source>
        <dbReference type="ARBA" id="ARBA00007806"/>
    </source>
</evidence>
<name>A0ABR9K8V2_9ACTN</name>
<accession>A0ABR9K8V2</accession>
<comment type="caution">
    <text evidence="4">The sequence shown here is derived from an EMBL/GenBank/DDBJ whole genome shotgun (WGS) entry which is preliminary data.</text>
</comment>
<keyword evidence="4" id="KW-0378">Hydrolase</keyword>
<organism evidence="4 5">
    <name type="scientific">Nonomuraea africana</name>
    <dbReference type="NCBI Taxonomy" id="46171"/>
    <lineage>
        <taxon>Bacteria</taxon>
        <taxon>Bacillati</taxon>
        <taxon>Actinomycetota</taxon>
        <taxon>Actinomycetes</taxon>
        <taxon>Streptosporangiales</taxon>
        <taxon>Streptosporangiaceae</taxon>
        <taxon>Nonomuraea</taxon>
    </lineage>
</organism>
<dbReference type="SUPFAM" id="SSF49785">
    <property type="entry name" value="Galactose-binding domain-like"/>
    <property type="match status" value="1"/>
</dbReference>
<dbReference type="Gene3D" id="2.60.40.10">
    <property type="entry name" value="Immunoglobulins"/>
    <property type="match status" value="1"/>
</dbReference>
<dbReference type="GO" id="GO:0016787">
    <property type="term" value="F:hydrolase activity"/>
    <property type="evidence" value="ECO:0007669"/>
    <property type="project" value="UniProtKB-KW"/>
</dbReference>